<keyword evidence="2" id="KW-0732">Signal</keyword>
<comment type="caution">
    <text evidence="5">The sequence shown here is derived from an EMBL/GenBank/DDBJ whole genome shotgun (WGS) entry which is preliminary data.</text>
</comment>
<proteinExistence type="inferred from homology"/>
<protein>
    <recommendedName>
        <fullName evidence="4">Peptidase S8/S53 domain-containing protein</fullName>
    </recommendedName>
</protein>
<comment type="similarity">
    <text evidence="1 3">Belongs to the peptidase S8 family.</text>
</comment>
<dbReference type="InterPro" id="IPR045051">
    <property type="entry name" value="SBT"/>
</dbReference>
<dbReference type="PROSITE" id="PS51892">
    <property type="entry name" value="SUBTILASE"/>
    <property type="match status" value="1"/>
</dbReference>
<evidence type="ECO:0000313" key="5">
    <source>
        <dbReference type="EMBL" id="RRT84742.1"/>
    </source>
</evidence>
<organism evidence="5 6">
    <name type="scientific">Ensete ventricosum</name>
    <name type="common">Abyssinian banana</name>
    <name type="synonym">Musa ensete</name>
    <dbReference type="NCBI Taxonomy" id="4639"/>
    <lineage>
        <taxon>Eukaryota</taxon>
        <taxon>Viridiplantae</taxon>
        <taxon>Streptophyta</taxon>
        <taxon>Embryophyta</taxon>
        <taxon>Tracheophyta</taxon>
        <taxon>Spermatophyta</taxon>
        <taxon>Magnoliopsida</taxon>
        <taxon>Liliopsida</taxon>
        <taxon>Zingiberales</taxon>
        <taxon>Musaceae</taxon>
        <taxon>Ensete</taxon>
    </lineage>
</organism>
<comment type="caution">
    <text evidence="3">Lacks conserved residue(s) required for the propagation of feature annotation.</text>
</comment>
<dbReference type="Pfam" id="PF00082">
    <property type="entry name" value="Peptidase_S8"/>
    <property type="match status" value="1"/>
</dbReference>
<dbReference type="CDD" id="cd02120">
    <property type="entry name" value="PA_subtilisin_like"/>
    <property type="match status" value="1"/>
</dbReference>
<dbReference type="InterPro" id="IPR036852">
    <property type="entry name" value="Peptidase_S8/S53_dom_sf"/>
</dbReference>
<evidence type="ECO:0000259" key="4">
    <source>
        <dbReference type="Pfam" id="PF00082"/>
    </source>
</evidence>
<feature type="domain" description="Peptidase S8/S53" evidence="4">
    <location>
        <begin position="79"/>
        <end position="231"/>
    </location>
</feature>
<dbReference type="GO" id="GO:0004252">
    <property type="term" value="F:serine-type endopeptidase activity"/>
    <property type="evidence" value="ECO:0007669"/>
    <property type="project" value="InterPro"/>
</dbReference>
<evidence type="ECO:0000256" key="3">
    <source>
        <dbReference type="PROSITE-ProRule" id="PRU01240"/>
    </source>
</evidence>
<evidence type="ECO:0000256" key="2">
    <source>
        <dbReference type="ARBA" id="ARBA00022729"/>
    </source>
</evidence>
<reference evidence="5 6" key="1">
    <citation type="journal article" date="2014" name="Agronomy (Basel)">
        <title>A Draft Genome Sequence for Ensete ventricosum, the Drought-Tolerant Tree Against Hunger.</title>
        <authorList>
            <person name="Harrison J."/>
            <person name="Moore K.A."/>
            <person name="Paszkiewicz K."/>
            <person name="Jones T."/>
            <person name="Grant M."/>
            <person name="Ambacheew D."/>
            <person name="Muzemil S."/>
            <person name="Studholme D.J."/>
        </authorList>
    </citation>
    <scope>NUCLEOTIDE SEQUENCE [LARGE SCALE GENOMIC DNA]</scope>
</reference>
<evidence type="ECO:0000256" key="1">
    <source>
        <dbReference type="ARBA" id="ARBA00011073"/>
    </source>
</evidence>
<dbReference type="SUPFAM" id="SSF52743">
    <property type="entry name" value="Subtilisin-like"/>
    <property type="match status" value="1"/>
</dbReference>
<gene>
    <name evidence="5" type="ORF">B296_00013488</name>
</gene>
<dbReference type="InterPro" id="IPR000209">
    <property type="entry name" value="Peptidase_S8/S53_dom"/>
</dbReference>
<dbReference type="EMBL" id="AMZH03000241">
    <property type="protein sequence ID" value="RRT84742.1"/>
    <property type="molecule type" value="Genomic_DNA"/>
</dbReference>
<accession>A0A427B8D1</accession>
<dbReference type="PANTHER" id="PTHR10795">
    <property type="entry name" value="PROPROTEIN CONVERTASE SUBTILISIN/KEXIN"/>
    <property type="match status" value="1"/>
</dbReference>
<evidence type="ECO:0000313" key="6">
    <source>
        <dbReference type="Proteomes" id="UP000287651"/>
    </source>
</evidence>
<dbReference type="AlphaFoldDB" id="A0A427B8D1"/>
<dbReference type="Proteomes" id="UP000287651">
    <property type="component" value="Unassembled WGS sequence"/>
</dbReference>
<dbReference type="Gene3D" id="3.40.50.200">
    <property type="entry name" value="Peptidase S8/S53 domain"/>
    <property type="match status" value="1"/>
</dbReference>
<name>A0A427B8D1_ENSVE</name>
<sequence>MKGVVSVFPSKILHPRTTRSWDFLGFPVTVNRNPPLESDVIVGMLDTGIWPESESFNDQGLGPPPLKWKGDCVNLNVRGASLYGLAGGTARGGVPSARLAVYKVCWSFGCAEQDILAAFDDAIADGVDIISISIGSSFAFDYFLDAIAIGSFHAMKKRVLTSASGGNSGPYHGTVGNVAPWMLISAASSTDRHIIDTLVTGDQRRVVVSYFMRYTVMQSCKRLTEFSDCTQLDEKSVKGKIVLCGYIDDGTGAYLAGAKGAVMLDDASLDTSFSFLLPAIVVSYSNGKKLMQYINKTM</sequence>
<dbReference type="GO" id="GO:0006508">
    <property type="term" value="P:proteolysis"/>
    <property type="evidence" value="ECO:0007669"/>
    <property type="project" value="InterPro"/>
</dbReference>